<keyword evidence="4" id="KW-1185">Reference proteome</keyword>
<protein>
    <submittedName>
        <fullName evidence="3">Uncharacterized protein</fullName>
    </submittedName>
</protein>
<dbReference type="KEGG" id="tsin:OXH18_22190"/>
<keyword evidence="2" id="KW-0472">Membrane</keyword>
<evidence type="ECO:0000313" key="3">
    <source>
        <dbReference type="EMBL" id="WAL59850.1"/>
    </source>
</evidence>
<keyword evidence="1" id="KW-0175">Coiled coil</keyword>
<evidence type="ECO:0000313" key="4">
    <source>
        <dbReference type="Proteomes" id="UP001163152"/>
    </source>
</evidence>
<dbReference type="AlphaFoldDB" id="A0A9E8ZEQ9"/>
<proteinExistence type="predicted"/>
<evidence type="ECO:0000256" key="2">
    <source>
        <dbReference type="SAM" id="Phobius"/>
    </source>
</evidence>
<accession>A0A9E8ZEQ9</accession>
<dbReference type="Proteomes" id="UP001163152">
    <property type="component" value="Chromosome"/>
</dbReference>
<organism evidence="3 4">
    <name type="scientific">Thermocoleostomius sinensis A174</name>
    <dbReference type="NCBI Taxonomy" id="2016057"/>
    <lineage>
        <taxon>Bacteria</taxon>
        <taxon>Bacillati</taxon>
        <taxon>Cyanobacteriota</taxon>
        <taxon>Cyanophyceae</taxon>
        <taxon>Oculatellales</taxon>
        <taxon>Oculatellaceae</taxon>
        <taxon>Thermocoleostomius</taxon>
    </lineage>
</organism>
<reference evidence="3" key="1">
    <citation type="submission" date="2022-12" db="EMBL/GenBank/DDBJ databases">
        <title>Polyphasic identification of a Novel Hot-Spring Cyanobacterium Ocullathermofonsia sinensis gen nov. sp. nov. and Genomic Insights on its Adaptations to the Thermal Habitat.</title>
        <authorList>
            <person name="Daroch M."/>
            <person name="Tang J."/>
            <person name="Jiang Y."/>
        </authorList>
    </citation>
    <scope>NUCLEOTIDE SEQUENCE</scope>
    <source>
        <strain evidence="3">PKUAC-SCTA174</strain>
    </source>
</reference>
<keyword evidence="2" id="KW-1133">Transmembrane helix</keyword>
<dbReference type="EMBL" id="CP113797">
    <property type="protein sequence ID" value="WAL59850.1"/>
    <property type="molecule type" value="Genomic_DNA"/>
</dbReference>
<feature type="transmembrane region" description="Helical" evidence="2">
    <location>
        <begin position="90"/>
        <end position="106"/>
    </location>
</feature>
<gene>
    <name evidence="3" type="ORF">OXH18_22190</name>
</gene>
<evidence type="ECO:0000256" key="1">
    <source>
        <dbReference type="SAM" id="Coils"/>
    </source>
</evidence>
<name>A0A9E8ZEQ9_9CYAN</name>
<sequence>MSDTAHALNVNLSQLSAKNIISGFESSSEVTPEDLIRGEVERYLREKIELEVSNVEKELIFERSESDFWKEYSRQNFNVVKHIFDETRNSLTLIFAVAGTVLAFFIRDRFNNFKQVEERFEKLTEEVELKNNELLELKEKTQELKDELTAELAGVEAFKENLKQQYSEVYDFLRAEELVK</sequence>
<feature type="coiled-coil region" evidence="1">
    <location>
        <begin position="113"/>
        <end position="165"/>
    </location>
</feature>
<keyword evidence="2" id="KW-0812">Transmembrane</keyword>
<dbReference type="RefSeq" id="WP_268609662.1">
    <property type="nucleotide sequence ID" value="NZ_CP113797.1"/>
</dbReference>